<dbReference type="Pfam" id="PF13966">
    <property type="entry name" value="zf-RVT"/>
    <property type="match status" value="1"/>
</dbReference>
<name>A0AAV1CZB8_OLDCO</name>
<dbReference type="Gene3D" id="3.60.10.10">
    <property type="entry name" value="Endonuclease/exonuclease/phosphatase"/>
    <property type="match status" value="1"/>
</dbReference>
<evidence type="ECO:0000259" key="3">
    <source>
        <dbReference type="Pfam" id="PF13966"/>
    </source>
</evidence>
<reference evidence="4" key="1">
    <citation type="submission" date="2023-03" db="EMBL/GenBank/DDBJ databases">
        <authorList>
            <person name="Julca I."/>
        </authorList>
    </citation>
    <scope>NUCLEOTIDE SEQUENCE</scope>
</reference>
<feature type="domain" description="Endonuclease/exonuclease/phosphatase" evidence="2">
    <location>
        <begin position="104"/>
        <end position="283"/>
    </location>
</feature>
<dbReference type="InterPro" id="IPR026960">
    <property type="entry name" value="RVT-Znf"/>
</dbReference>
<feature type="domain" description="Reverse transcriptase zinc-binding" evidence="3">
    <location>
        <begin position="433"/>
        <end position="509"/>
    </location>
</feature>
<accession>A0AAV1CZB8</accession>
<evidence type="ECO:0000313" key="4">
    <source>
        <dbReference type="EMBL" id="CAI9099857.1"/>
    </source>
</evidence>
<proteinExistence type="predicted"/>
<dbReference type="SUPFAM" id="SSF56219">
    <property type="entry name" value="DNase I-like"/>
    <property type="match status" value="1"/>
</dbReference>
<dbReference type="EMBL" id="OX459120">
    <property type="protein sequence ID" value="CAI9099857.1"/>
    <property type="molecule type" value="Genomic_DNA"/>
</dbReference>
<organism evidence="4 5">
    <name type="scientific">Oldenlandia corymbosa var. corymbosa</name>
    <dbReference type="NCBI Taxonomy" id="529605"/>
    <lineage>
        <taxon>Eukaryota</taxon>
        <taxon>Viridiplantae</taxon>
        <taxon>Streptophyta</taxon>
        <taxon>Embryophyta</taxon>
        <taxon>Tracheophyta</taxon>
        <taxon>Spermatophyta</taxon>
        <taxon>Magnoliopsida</taxon>
        <taxon>eudicotyledons</taxon>
        <taxon>Gunneridae</taxon>
        <taxon>Pentapetalae</taxon>
        <taxon>asterids</taxon>
        <taxon>lamiids</taxon>
        <taxon>Gentianales</taxon>
        <taxon>Rubiaceae</taxon>
        <taxon>Rubioideae</taxon>
        <taxon>Spermacoceae</taxon>
        <taxon>Hedyotis-Oldenlandia complex</taxon>
        <taxon>Oldenlandia</taxon>
    </lineage>
</organism>
<dbReference type="GO" id="GO:0003824">
    <property type="term" value="F:catalytic activity"/>
    <property type="evidence" value="ECO:0007669"/>
    <property type="project" value="InterPro"/>
</dbReference>
<feature type="compositionally biased region" description="Basic residues" evidence="1">
    <location>
        <begin position="1"/>
        <end position="10"/>
    </location>
</feature>
<feature type="region of interest" description="Disordered" evidence="1">
    <location>
        <begin position="553"/>
        <end position="581"/>
    </location>
</feature>
<dbReference type="Proteomes" id="UP001161247">
    <property type="component" value="Chromosome 3"/>
</dbReference>
<keyword evidence="5" id="KW-1185">Reference proteome</keyword>
<sequence length="786" mass="91738">MARGTKKKSKAAVNEHHEQPEDKRKLQMIDCVNNLAKDQERIEMEISEEAEKNVALSKGKMHKEKSPSGKSSSSESEIATQGDEVLILNQKGMKVGLVNMNNIMSWNIRGLNSPLKHREVTSYLSMNKVGFAWILETKLIGEKAKEIVMKKWHQYEYYGNHEGKSKGSILVLWRKEDYEVQIQTVNKQYIHCWVKNLNTKCWFYVTVVYADYLVQGRIKLWEELKQVADHTTEAWLIMGDFNCVTNPEERLGGRKQVGDQSIMAKLDRILGNGEWFNQFSTAYTTVSAAGISNHNALIVRWGDDPVISKKSFRFFNMWTQSTEFQSIVKEVWQKQITGTTQFRVVSKQKLLKKPLRDLNRRKFENVEVKYQECHSKLIMIQDQLSLDPENVAMQKEEKQARDDWHWKKINKIKEVFALGTMNGKWQHNGGKNYNATSGYRWLRGDQHKFQPARVVWTSVGLPKHNFISWMACHDRLLTVERLQKMTIQDLLVCHKQKMYKKDEEENHLIEEVLCAQIDMNLEQSSSTVKGGESVCLVGHDYNVCQDEKVDPIAGKEEEKEMREERKEIEQEQGGEKEEEKRSCLALGKQEIHTNNNCVENDEGENFFMANILDLASLERLDALATEERKIQIGDDVWEKDENGEILDVFDNQENIDDVEICELKEKQDTCESEHVDKVKNACEKLYFEDKWVNMDEFFEKDKTQIQCFMKYQECRVTTLLIEECINFKMVFHLIYSAMEMSSEIEDRDGVGDCFMQAWFKGAYVGNKPSLNRKYYFRDNLVIIYLV</sequence>
<feature type="compositionally biased region" description="Low complexity" evidence="1">
    <location>
        <begin position="68"/>
        <end position="77"/>
    </location>
</feature>
<feature type="compositionally biased region" description="Basic and acidic residues" evidence="1">
    <location>
        <begin position="13"/>
        <end position="26"/>
    </location>
</feature>
<evidence type="ECO:0000256" key="1">
    <source>
        <dbReference type="SAM" id="MobiDB-lite"/>
    </source>
</evidence>
<dbReference type="PANTHER" id="PTHR35218">
    <property type="entry name" value="RNASE H DOMAIN-CONTAINING PROTEIN"/>
    <property type="match status" value="1"/>
</dbReference>
<evidence type="ECO:0000313" key="5">
    <source>
        <dbReference type="Proteomes" id="UP001161247"/>
    </source>
</evidence>
<dbReference type="PANTHER" id="PTHR35218:SF9">
    <property type="entry name" value="ENDONUCLEASE_EXONUCLEASE_PHOSPHATASE DOMAIN-CONTAINING PROTEIN"/>
    <property type="match status" value="1"/>
</dbReference>
<dbReference type="InterPro" id="IPR036691">
    <property type="entry name" value="Endo/exonu/phosph_ase_sf"/>
</dbReference>
<evidence type="ECO:0000259" key="2">
    <source>
        <dbReference type="Pfam" id="PF03372"/>
    </source>
</evidence>
<dbReference type="Pfam" id="PF03372">
    <property type="entry name" value="Exo_endo_phos"/>
    <property type="match status" value="1"/>
</dbReference>
<feature type="region of interest" description="Disordered" evidence="1">
    <location>
        <begin position="44"/>
        <end position="78"/>
    </location>
</feature>
<dbReference type="AlphaFoldDB" id="A0AAV1CZB8"/>
<dbReference type="InterPro" id="IPR005135">
    <property type="entry name" value="Endo/exonuclease/phosphatase"/>
</dbReference>
<feature type="region of interest" description="Disordered" evidence="1">
    <location>
        <begin position="1"/>
        <end position="26"/>
    </location>
</feature>
<protein>
    <submittedName>
        <fullName evidence="4">OLC1v1036739C1</fullName>
    </submittedName>
</protein>
<gene>
    <name evidence="4" type="ORF">OLC1_LOCUS9797</name>
</gene>